<dbReference type="EC" id="2.7.7.41" evidence="6 18"/>
<dbReference type="PANTHER" id="PTHR46382:SF1">
    <property type="entry name" value="PHOSPHATIDATE CYTIDYLYLTRANSFERASE"/>
    <property type="match status" value="1"/>
</dbReference>
<sequence>MLKQRVITALAMAGLFLAGIFFLPVAALAAAFALVVAAGAWEWAPLSGFRGAARQALFALLVLAGCAGVWFLLPLGETPRRADVQPVLGLACLWWCFALLWVRAFPGSAVIWNSRPMRGLMGLFVLVPAWVAAVYLLTLPLGGALMVALVLLVAASDIGAYFTGKRFGRHRLAPAVSPAKTWEGFWGGVACSVAVAALLWMFLPVRLDHLGLAAVVAVALVTALTSVLGDLTVSMVKRESGVKDSSSLLPGHGGLLDRLDSLCGAAPTFTLGLLLAGY</sequence>
<feature type="transmembrane region" description="Helical" evidence="19">
    <location>
        <begin position="87"/>
        <end position="105"/>
    </location>
</feature>
<reference evidence="20 21" key="1">
    <citation type="journal article" date="2014" name="Genome Announc.">
        <title>Genome Sequence of Gammaproteobacterial Pseudohaliea rubra Type Strain DSM 19751, Isolated from Coastal Seawater of the Mediterranean Sea.</title>
        <authorList>
            <person name="Spring S."/>
            <person name="Fiebig A."/>
            <person name="Riedel T."/>
            <person name="Goker M."/>
            <person name="Klenk H.P."/>
        </authorList>
    </citation>
    <scope>NUCLEOTIDE SEQUENCE [LARGE SCALE GENOMIC DNA]</scope>
    <source>
        <strain evidence="20 21">DSM 19751</strain>
    </source>
</reference>
<dbReference type="InterPro" id="IPR000374">
    <property type="entry name" value="PC_trans"/>
</dbReference>
<dbReference type="UniPathway" id="UPA00557">
    <property type="reaction ID" value="UER00614"/>
</dbReference>
<evidence type="ECO:0000256" key="11">
    <source>
        <dbReference type="ARBA" id="ARBA00022692"/>
    </source>
</evidence>
<dbReference type="eggNOG" id="COG0575">
    <property type="taxonomic scope" value="Bacteria"/>
</dbReference>
<evidence type="ECO:0000256" key="2">
    <source>
        <dbReference type="ARBA" id="ARBA00004651"/>
    </source>
</evidence>
<keyword evidence="13 19" id="KW-1133">Transmembrane helix</keyword>
<dbReference type="Pfam" id="PF01148">
    <property type="entry name" value="CTP_transf_1"/>
    <property type="match status" value="1"/>
</dbReference>
<dbReference type="OrthoDB" id="9799199at2"/>
<keyword evidence="12 18" id="KW-0548">Nucleotidyltransferase</keyword>
<evidence type="ECO:0000256" key="1">
    <source>
        <dbReference type="ARBA" id="ARBA00001698"/>
    </source>
</evidence>
<evidence type="ECO:0000256" key="3">
    <source>
        <dbReference type="ARBA" id="ARBA00005119"/>
    </source>
</evidence>
<feature type="transmembrane region" description="Helical" evidence="19">
    <location>
        <begin position="117"/>
        <end position="137"/>
    </location>
</feature>
<evidence type="ECO:0000313" key="21">
    <source>
        <dbReference type="Proteomes" id="UP000029640"/>
    </source>
</evidence>
<comment type="subcellular location">
    <subcellularLocation>
        <location evidence="2">Cell membrane</location>
        <topology evidence="2">Multi-pass membrane protein</topology>
    </subcellularLocation>
</comment>
<feature type="transmembrane region" description="Helical" evidence="19">
    <location>
        <begin position="143"/>
        <end position="163"/>
    </location>
</feature>
<keyword evidence="21" id="KW-1185">Reference proteome</keyword>
<gene>
    <name evidence="20" type="ORF">HRUBRA_00823</name>
</gene>
<evidence type="ECO:0000256" key="4">
    <source>
        <dbReference type="ARBA" id="ARBA00005189"/>
    </source>
</evidence>
<comment type="caution">
    <text evidence="20">The sequence shown here is derived from an EMBL/GenBank/DDBJ whole genome shotgun (WGS) entry which is preliminary data.</text>
</comment>
<evidence type="ECO:0000256" key="6">
    <source>
        <dbReference type="ARBA" id="ARBA00012487"/>
    </source>
</evidence>
<comment type="catalytic activity">
    <reaction evidence="1 18">
        <text>a 1,2-diacyl-sn-glycero-3-phosphate + CTP + H(+) = a CDP-1,2-diacyl-sn-glycerol + diphosphate</text>
        <dbReference type="Rhea" id="RHEA:16229"/>
        <dbReference type="ChEBI" id="CHEBI:15378"/>
        <dbReference type="ChEBI" id="CHEBI:33019"/>
        <dbReference type="ChEBI" id="CHEBI:37563"/>
        <dbReference type="ChEBI" id="CHEBI:58332"/>
        <dbReference type="ChEBI" id="CHEBI:58608"/>
        <dbReference type="EC" id="2.7.7.41"/>
    </reaction>
</comment>
<evidence type="ECO:0000256" key="13">
    <source>
        <dbReference type="ARBA" id="ARBA00022989"/>
    </source>
</evidence>
<protein>
    <recommendedName>
        <fullName evidence="7 18">Phosphatidate cytidylyltransferase</fullName>
        <ecNumber evidence="6 18">2.7.7.41</ecNumber>
    </recommendedName>
</protein>
<evidence type="ECO:0000256" key="18">
    <source>
        <dbReference type="RuleBase" id="RU003938"/>
    </source>
</evidence>
<keyword evidence="10 18" id="KW-0808">Transferase</keyword>
<keyword evidence="9" id="KW-0444">Lipid biosynthesis</keyword>
<evidence type="ECO:0000256" key="12">
    <source>
        <dbReference type="ARBA" id="ARBA00022695"/>
    </source>
</evidence>
<dbReference type="GO" id="GO:0016024">
    <property type="term" value="P:CDP-diacylglycerol biosynthetic process"/>
    <property type="evidence" value="ECO:0007669"/>
    <property type="project" value="UniProtKB-UniPathway"/>
</dbReference>
<accession>A0A095X0Q8</accession>
<feature type="transmembrane region" description="Helical" evidence="19">
    <location>
        <begin position="184"/>
        <end position="203"/>
    </location>
</feature>
<keyword evidence="8" id="KW-1003">Cell membrane</keyword>
<feature type="transmembrane region" description="Helical" evidence="19">
    <location>
        <begin position="6"/>
        <end position="35"/>
    </location>
</feature>
<dbReference type="PATRIC" id="fig|1265313.6.peg.816"/>
<keyword evidence="11 18" id="KW-0812">Transmembrane</keyword>
<evidence type="ECO:0000256" key="9">
    <source>
        <dbReference type="ARBA" id="ARBA00022516"/>
    </source>
</evidence>
<name>A0A095X0Q8_9GAMM</name>
<evidence type="ECO:0000313" key="20">
    <source>
        <dbReference type="EMBL" id="KGE04484.1"/>
    </source>
</evidence>
<evidence type="ECO:0000256" key="5">
    <source>
        <dbReference type="ARBA" id="ARBA00010185"/>
    </source>
</evidence>
<dbReference type="AlphaFoldDB" id="A0A095X0Q8"/>
<keyword evidence="17" id="KW-1208">Phospholipid metabolism</keyword>
<dbReference type="GO" id="GO:0005886">
    <property type="term" value="C:plasma membrane"/>
    <property type="evidence" value="ECO:0007669"/>
    <property type="project" value="UniProtKB-SubCell"/>
</dbReference>
<feature type="transmembrane region" description="Helical" evidence="19">
    <location>
        <begin position="209"/>
        <end position="228"/>
    </location>
</feature>
<dbReference type="EMBL" id="AUVB01000024">
    <property type="protein sequence ID" value="KGE04484.1"/>
    <property type="molecule type" value="Genomic_DNA"/>
</dbReference>
<evidence type="ECO:0000256" key="14">
    <source>
        <dbReference type="ARBA" id="ARBA00023098"/>
    </source>
</evidence>
<proteinExistence type="inferred from homology"/>
<dbReference type="GO" id="GO:0004605">
    <property type="term" value="F:phosphatidate cytidylyltransferase activity"/>
    <property type="evidence" value="ECO:0007669"/>
    <property type="project" value="UniProtKB-EC"/>
</dbReference>
<dbReference type="RefSeq" id="WP_035514493.1">
    <property type="nucleotide sequence ID" value="NZ_KN234749.1"/>
</dbReference>
<keyword evidence="16" id="KW-0594">Phospholipid biosynthesis</keyword>
<dbReference type="HOGENOM" id="CLU_037294_1_2_6"/>
<comment type="pathway">
    <text evidence="3 18">Phospholipid metabolism; CDP-diacylglycerol biosynthesis; CDP-diacylglycerol from sn-glycerol 3-phosphate: step 3/3.</text>
</comment>
<evidence type="ECO:0000256" key="10">
    <source>
        <dbReference type="ARBA" id="ARBA00022679"/>
    </source>
</evidence>
<evidence type="ECO:0000256" key="8">
    <source>
        <dbReference type="ARBA" id="ARBA00022475"/>
    </source>
</evidence>
<dbReference type="STRING" id="1265313.HRUBRA_00823"/>
<evidence type="ECO:0000256" key="15">
    <source>
        <dbReference type="ARBA" id="ARBA00023136"/>
    </source>
</evidence>
<comment type="similarity">
    <text evidence="5 18">Belongs to the CDS family.</text>
</comment>
<keyword evidence="15 19" id="KW-0472">Membrane</keyword>
<comment type="pathway">
    <text evidence="4">Lipid metabolism.</text>
</comment>
<dbReference type="Proteomes" id="UP000029640">
    <property type="component" value="Unassembled WGS sequence"/>
</dbReference>
<evidence type="ECO:0000256" key="7">
    <source>
        <dbReference type="ARBA" id="ARBA00019373"/>
    </source>
</evidence>
<dbReference type="PROSITE" id="PS01315">
    <property type="entry name" value="CDS"/>
    <property type="match status" value="1"/>
</dbReference>
<evidence type="ECO:0000256" key="16">
    <source>
        <dbReference type="ARBA" id="ARBA00023209"/>
    </source>
</evidence>
<feature type="transmembrane region" description="Helical" evidence="19">
    <location>
        <begin position="56"/>
        <end position="75"/>
    </location>
</feature>
<dbReference type="PANTHER" id="PTHR46382">
    <property type="entry name" value="PHOSPHATIDATE CYTIDYLYLTRANSFERASE"/>
    <property type="match status" value="1"/>
</dbReference>
<organism evidence="20 21">
    <name type="scientific">Pseudohaliea rubra DSM 19751</name>
    <dbReference type="NCBI Taxonomy" id="1265313"/>
    <lineage>
        <taxon>Bacteria</taxon>
        <taxon>Pseudomonadati</taxon>
        <taxon>Pseudomonadota</taxon>
        <taxon>Gammaproteobacteria</taxon>
        <taxon>Cellvibrionales</taxon>
        <taxon>Halieaceae</taxon>
        <taxon>Pseudohaliea</taxon>
    </lineage>
</organism>
<evidence type="ECO:0000256" key="17">
    <source>
        <dbReference type="ARBA" id="ARBA00023264"/>
    </source>
</evidence>
<evidence type="ECO:0000256" key="19">
    <source>
        <dbReference type="SAM" id="Phobius"/>
    </source>
</evidence>
<keyword evidence="14" id="KW-0443">Lipid metabolism</keyword>